<accession>A0AA41Z056</accession>
<dbReference type="GO" id="GO:0046872">
    <property type="term" value="F:metal ion binding"/>
    <property type="evidence" value="ECO:0007669"/>
    <property type="project" value="UniProtKB-KW"/>
</dbReference>
<dbReference type="AlphaFoldDB" id="A0AA41Z056"/>
<reference evidence="4" key="1">
    <citation type="submission" date="2022-05" db="EMBL/GenBank/DDBJ databases">
        <authorList>
            <person name="Pankratov T."/>
        </authorList>
    </citation>
    <scope>NUCLEOTIDE SEQUENCE</scope>
    <source>
        <strain evidence="4">BP6-180914</strain>
    </source>
</reference>
<comment type="caution">
    <text evidence="4">The sequence shown here is derived from an EMBL/GenBank/DDBJ whole genome shotgun (WGS) entry which is preliminary data.</text>
</comment>
<keyword evidence="1" id="KW-0479">Metal-binding</keyword>
<evidence type="ECO:0000313" key="5">
    <source>
        <dbReference type="Proteomes" id="UP001165667"/>
    </source>
</evidence>
<sequence length="509" mass="56434">MTRRRPNILLITVDQWRGDLLGAAGHPFARTPHLDAFAAEATRFASHYCQAYPCGPARAGLVTGLYAHKHRSIGNGVPLDARHPTLFTELRRAGYRPTLFGYTDTTLDPRGKPDLDPDNGDYENVCPGMAVDTLLTERATPWLAHLKRKGHAVATPDLGRAGIFAERAFGAPAAFAKQDSETAFLTDRFLDWLTVASTTPFCAHLSFIAPHPPFAAAAPYHAAIDPADVAMPVRGARPEVEAAQNPLVGALMDGMEMAAFAPGLRGCSRDADEDTIRRVRAIYAGLALEVDHHLGRVFQGLRDSGRWDETIVVFTADHGEQLFDHWMLGKAGYFDQSAHIPLLIRDPRPEANLGRGRTVTAFTESIDLMPTLLACAGLHAPRNCDGASLLPFLNGGTPTDWRDEVHWSFDFRDIRNKRMERLLGLPSEWCNLQVVRTERLKYVHFAGLPPVLFDLSDDPLELRNRAADSAASRLLLEGLDRLQTWRQRHEERTLTGFLSRDGILHRDPD</sequence>
<proteinExistence type="predicted"/>
<organism evidence="4 5">
    <name type="scientific">Lichenifustis flavocetrariae</name>
    <dbReference type="NCBI Taxonomy" id="2949735"/>
    <lineage>
        <taxon>Bacteria</taxon>
        <taxon>Pseudomonadati</taxon>
        <taxon>Pseudomonadota</taxon>
        <taxon>Alphaproteobacteria</taxon>
        <taxon>Hyphomicrobiales</taxon>
        <taxon>Lichenihabitantaceae</taxon>
        <taxon>Lichenifustis</taxon>
    </lineage>
</organism>
<evidence type="ECO:0000259" key="3">
    <source>
        <dbReference type="Pfam" id="PF00884"/>
    </source>
</evidence>
<dbReference type="InterPro" id="IPR017850">
    <property type="entry name" value="Alkaline_phosphatase_core_sf"/>
</dbReference>
<dbReference type="GO" id="GO:0008484">
    <property type="term" value="F:sulfuric ester hydrolase activity"/>
    <property type="evidence" value="ECO:0007669"/>
    <property type="project" value="TreeGrafter"/>
</dbReference>
<protein>
    <submittedName>
        <fullName evidence="4">Sulfatase-like hydrolase/transferase</fullName>
    </submittedName>
</protein>
<dbReference type="Pfam" id="PF00884">
    <property type="entry name" value="Sulfatase"/>
    <property type="match status" value="1"/>
</dbReference>
<gene>
    <name evidence="4" type="ORF">M8523_20645</name>
</gene>
<dbReference type="RefSeq" id="WP_282586805.1">
    <property type="nucleotide sequence ID" value="NZ_JAMOIM010000015.1"/>
</dbReference>
<name>A0AA41Z056_9HYPH</name>
<evidence type="ECO:0000313" key="4">
    <source>
        <dbReference type="EMBL" id="MCW6510432.1"/>
    </source>
</evidence>
<feature type="domain" description="Sulfatase N-terminal" evidence="3">
    <location>
        <begin position="6"/>
        <end position="377"/>
    </location>
</feature>
<evidence type="ECO:0000256" key="1">
    <source>
        <dbReference type="ARBA" id="ARBA00022723"/>
    </source>
</evidence>
<keyword evidence="2 4" id="KW-0378">Hydrolase</keyword>
<keyword evidence="5" id="KW-1185">Reference proteome</keyword>
<dbReference type="InterPro" id="IPR000917">
    <property type="entry name" value="Sulfatase_N"/>
</dbReference>
<dbReference type="Gene3D" id="3.40.720.10">
    <property type="entry name" value="Alkaline Phosphatase, subunit A"/>
    <property type="match status" value="1"/>
</dbReference>
<dbReference type="SUPFAM" id="SSF53649">
    <property type="entry name" value="Alkaline phosphatase-like"/>
    <property type="match status" value="1"/>
</dbReference>
<dbReference type="EMBL" id="JAMOIM010000015">
    <property type="protein sequence ID" value="MCW6510432.1"/>
    <property type="molecule type" value="Genomic_DNA"/>
</dbReference>
<dbReference type="PANTHER" id="PTHR45953">
    <property type="entry name" value="IDURONATE 2-SULFATASE"/>
    <property type="match status" value="1"/>
</dbReference>
<dbReference type="Proteomes" id="UP001165667">
    <property type="component" value="Unassembled WGS sequence"/>
</dbReference>
<dbReference type="GO" id="GO:0005737">
    <property type="term" value="C:cytoplasm"/>
    <property type="evidence" value="ECO:0007669"/>
    <property type="project" value="TreeGrafter"/>
</dbReference>
<evidence type="ECO:0000256" key="2">
    <source>
        <dbReference type="ARBA" id="ARBA00022801"/>
    </source>
</evidence>
<dbReference type="PANTHER" id="PTHR45953:SF1">
    <property type="entry name" value="IDURONATE 2-SULFATASE"/>
    <property type="match status" value="1"/>
</dbReference>